<dbReference type="GO" id="GO:0003677">
    <property type="term" value="F:DNA binding"/>
    <property type="evidence" value="ECO:0007669"/>
    <property type="project" value="InterPro"/>
</dbReference>
<accession>A0A6H1ZD65</accession>
<reference evidence="1" key="1">
    <citation type="submission" date="2020-03" db="EMBL/GenBank/DDBJ databases">
        <title>The deep terrestrial virosphere.</title>
        <authorList>
            <person name="Holmfeldt K."/>
            <person name="Nilsson E."/>
            <person name="Simone D."/>
            <person name="Lopez-Fernandez M."/>
            <person name="Wu X."/>
            <person name="de Brujin I."/>
            <person name="Lundin D."/>
            <person name="Andersson A."/>
            <person name="Bertilsson S."/>
            <person name="Dopson M."/>
        </authorList>
    </citation>
    <scope>NUCLEOTIDE SEQUENCE</scope>
    <source>
        <strain evidence="1">TM448A00285</strain>
        <strain evidence="2">TM448B00616</strain>
    </source>
</reference>
<evidence type="ECO:0000313" key="2">
    <source>
        <dbReference type="EMBL" id="QJH96061.1"/>
    </source>
</evidence>
<gene>
    <name evidence="1" type="ORF">TM448A00285_0031</name>
    <name evidence="2" type="ORF">TM448B00616_0023</name>
</gene>
<dbReference type="EMBL" id="MT144638">
    <property type="protein sequence ID" value="QJH96061.1"/>
    <property type="molecule type" value="Genomic_DNA"/>
</dbReference>
<organism evidence="1">
    <name type="scientific">viral metagenome</name>
    <dbReference type="NCBI Taxonomy" id="1070528"/>
    <lineage>
        <taxon>unclassified sequences</taxon>
        <taxon>metagenomes</taxon>
        <taxon>organismal metagenomes</taxon>
    </lineage>
</organism>
<name>A0A6H1ZD65_9ZZZZ</name>
<dbReference type="AlphaFoldDB" id="A0A6H1ZD65"/>
<dbReference type="InterPro" id="IPR010982">
    <property type="entry name" value="Lambda_DNA-bd_dom_sf"/>
</dbReference>
<evidence type="ECO:0000313" key="1">
    <source>
        <dbReference type="EMBL" id="QJA45853.1"/>
    </source>
</evidence>
<sequence>MIMMNLDHYSQALEKALIIWRGNRTRKRLPVSINEFARFLEFSRPIVSQWLNNDKHPSKGTVDLILPKLEELLGEEIYELLEIPRPDPDLQTLSRLWPRLSEETRHAIREQAEKYVTNKETNHENALR</sequence>
<proteinExistence type="predicted"/>
<dbReference type="EMBL" id="MT143998">
    <property type="protein sequence ID" value="QJA45853.1"/>
    <property type="molecule type" value="Genomic_DNA"/>
</dbReference>
<protein>
    <submittedName>
        <fullName evidence="1">Uncharacterized protein</fullName>
    </submittedName>
</protein>
<dbReference type="SUPFAM" id="SSF47413">
    <property type="entry name" value="lambda repressor-like DNA-binding domains"/>
    <property type="match status" value="1"/>
</dbReference>